<protein>
    <submittedName>
        <fullName evidence="2">Uncharacterized protein</fullName>
    </submittedName>
</protein>
<comment type="caution">
    <text evidence="2">The sequence shown here is derived from an EMBL/GenBank/DDBJ whole genome shotgun (WGS) entry which is preliminary data.</text>
</comment>
<sequence length="199" mass="21913">MANDPKKHDEPGKGDHNHNNHNVNGNNDNVNDNSDDANIADPGISDNLALCMAIMAHAQVNLDGRWDGIAAEFGVSEDFAKQRMENIQEAYLDAIKDYVPPPVVTLKRNRGEKSANPSPRIMRGIDVPEDDTDSTTAGMVSSAPTRPRHGVARKMPAVQQTAIREPQDGGDIVPLTQRRAIKRAKTQNKPEEEEENLYD</sequence>
<feature type="compositionally biased region" description="Low complexity" evidence="1">
    <location>
        <begin position="20"/>
        <end position="32"/>
    </location>
</feature>
<evidence type="ECO:0000256" key="1">
    <source>
        <dbReference type="SAM" id="MobiDB-lite"/>
    </source>
</evidence>
<evidence type="ECO:0000313" key="3">
    <source>
        <dbReference type="Proteomes" id="UP001446871"/>
    </source>
</evidence>
<name>A0ABR1VPL1_9PEZI</name>
<keyword evidence="3" id="KW-1185">Reference proteome</keyword>
<feature type="compositionally biased region" description="Basic and acidic residues" evidence="1">
    <location>
        <begin position="1"/>
        <end position="18"/>
    </location>
</feature>
<organism evidence="2 3">
    <name type="scientific">Apiospora saccharicola</name>
    <dbReference type="NCBI Taxonomy" id="335842"/>
    <lineage>
        <taxon>Eukaryota</taxon>
        <taxon>Fungi</taxon>
        <taxon>Dikarya</taxon>
        <taxon>Ascomycota</taxon>
        <taxon>Pezizomycotina</taxon>
        <taxon>Sordariomycetes</taxon>
        <taxon>Xylariomycetidae</taxon>
        <taxon>Amphisphaeriales</taxon>
        <taxon>Apiosporaceae</taxon>
        <taxon>Apiospora</taxon>
    </lineage>
</organism>
<feature type="region of interest" description="Disordered" evidence="1">
    <location>
        <begin position="108"/>
        <end position="199"/>
    </location>
</feature>
<reference evidence="2 3" key="1">
    <citation type="submission" date="2023-01" db="EMBL/GenBank/DDBJ databases">
        <title>Analysis of 21 Apiospora genomes using comparative genomics revels a genus with tremendous synthesis potential of carbohydrate active enzymes and secondary metabolites.</title>
        <authorList>
            <person name="Sorensen T."/>
        </authorList>
    </citation>
    <scope>NUCLEOTIDE SEQUENCE [LARGE SCALE GENOMIC DNA]</scope>
    <source>
        <strain evidence="2 3">CBS 83171</strain>
    </source>
</reference>
<dbReference type="Proteomes" id="UP001446871">
    <property type="component" value="Unassembled WGS sequence"/>
</dbReference>
<evidence type="ECO:0000313" key="2">
    <source>
        <dbReference type="EMBL" id="KAK8071778.1"/>
    </source>
</evidence>
<gene>
    <name evidence="2" type="ORF">PG996_005126</name>
</gene>
<proteinExistence type="predicted"/>
<dbReference type="EMBL" id="JAQQWM010000003">
    <property type="protein sequence ID" value="KAK8071778.1"/>
    <property type="molecule type" value="Genomic_DNA"/>
</dbReference>
<feature type="compositionally biased region" description="Polar residues" evidence="1">
    <location>
        <begin position="134"/>
        <end position="144"/>
    </location>
</feature>
<feature type="region of interest" description="Disordered" evidence="1">
    <location>
        <begin position="1"/>
        <end position="38"/>
    </location>
</feature>
<accession>A0ABR1VPL1</accession>